<feature type="repeat" description="WD" evidence="11">
    <location>
        <begin position="655"/>
        <end position="686"/>
    </location>
</feature>
<feature type="repeat" description="WD" evidence="11">
    <location>
        <begin position="188"/>
        <end position="233"/>
    </location>
</feature>
<evidence type="ECO:0000256" key="11">
    <source>
        <dbReference type="PROSITE-ProRule" id="PRU00221"/>
    </source>
</evidence>
<name>A0A4Z0AB85_9AGAM</name>
<dbReference type="InterPro" id="IPR036322">
    <property type="entry name" value="WD40_repeat_dom_sf"/>
</dbReference>
<protein>
    <recommendedName>
        <fullName evidence="5">Elongator complex protein 2</fullName>
    </recommendedName>
</protein>
<accession>A0A4Z0AB85</accession>
<dbReference type="Gene3D" id="2.130.10.10">
    <property type="entry name" value="YVTN repeat-like/Quinoprotein amine dehydrogenase"/>
    <property type="match status" value="5"/>
</dbReference>
<comment type="similarity">
    <text evidence="4">Belongs to the WD repeat ELP2 family.</text>
</comment>
<comment type="pathway">
    <text evidence="3">tRNA modification; 5-methoxycarbonylmethyl-2-thiouridine-tRNA biosynthesis.</text>
</comment>
<evidence type="ECO:0000256" key="10">
    <source>
        <dbReference type="ARBA" id="ARBA00023242"/>
    </source>
</evidence>
<gene>
    <name evidence="12" type="ORF">EWM64_g171</name>
</gene>
<evidence type="ECO:0000313" key="13">
    <source>
        <dbReference type="Proteomes" id="UP000298061"/>
    </source>
</evidence>
<dbReference type="PANTHER" id="PTHR44111:SF1">
    <property type="entry name" value="ELONGATOR COMPLEX PROTEIN 2"/>
    <property type="match status" value="1"/>
</dbReference>
<dbReference type="InterPro" id="IPR001680">
    <property type="entry name" value="WD40_rpt"/>
</dbReference>
<evidence type="ECO:0000256" key="7">
    <source>
        <dbReference type="ARBA" id="ARBA00022574"/>
    </source>
</evidence>
<dbReference type="PROSITE" id="PS50082">
    <property type="entry name" value="WD_REPEATS_2"/>
    <property type="match status" value="6"/>
</dbReference>
<dbReference type="UniPathway" id="UPA00988"/>
<reference evidence="12 13" key="1">
    <citation type="submission" date="2019-02" db="EMBL/GenBank/DDBJ databases">
        <title>Genome sequencing of the rare red list fungi Hericium alpestre (H. flagellum).</title>
        <authorList>
            <person name="Buettner E."/>
            <person name="Kellner H."/>
        </authorList>
    </citation>
    <scope>NUCLEOTIDE SEQUENCE [LARGE SCALE GENOMIC DNA]</scope>
    <source>
        <strain evidence="12 13">DSM 108284</strain>
    </source>
</reference>
<keyword evidence="9" id="KW-0677">Repeat</keyword>
<keyword evidence="6" id="KW-0963">Cytoplasm</keyword>
<sequence>MAVPTAHPTVTTEYIAAATNRTNHAASISPTFSLVAYGSGKLIALWDTTDPADRGVLQTLPGHTGLVTCVRFMNEERLISTDDIGANQWTSVRTLQAHRKAISALAVHPETRRVVTGASDATVKVWDFDGEDGLTEVEVVSLKNRYPLSIEVATLPETRALILAIGSTDHSVHIYTRSDNAFVHSVTLSGHEDWVRSLAFRPASVSFPLVLASGSQDTTIRLWNIEEIPQAKSPRNEASTTLSDELLDAFEASLADAGEGAEGGRQISLKKHVFTARGPDGSPQQFSITFDALLIGHEAGVTSLSWRPSVSLTPTLLSTSTDSSLILWSPSALAVPSSSSADSTSIWINRQRFGDIGGQRLGGFVGGLWAGAGTKSRSPPAEDRLSGTDGDEEVWMEVGAVSGHAGPVKGIAWAPGGEYLISTGLDQTARIHGAIPGQTAAAWHELSRPQVHGYDLLDVVSLDAFRFASIADEKVVRVFEAPRAFVATLRELGVANLGTKEDEEKRPVSTSVPPLGLSNKAASGADENAESFAFVNKSAGVIRRPFEGELAAMTLWPEVEKVFGHGYESVTIGVSSSRKLFATACKSSTPKHAVVRIYDSAQFQPFGEPLEGHVLTVTRIAFSPDDKRVLTVSRDRTWRLFELQAANGYVPVAADKSHGRIIWDCAWAPGGEAFATASRDKTVRIWRTKDEQKKQWTTSATIKLQEAATAIAFASAFKKNMLAIGLENGDVVIYTSPLDASDADWDLLLTINSK</sequence>
<dbReference type="EMBL" id="SFCI01000007">
    <property type="protein sequence ID" value="TFY83850.1"/>
    <property type="molecule type" value="Genomic_DNA"/>
</dbReference>
<evidence type="ECO:0000256" key="2">
    <source>
        <dbReference type="ARBA" id="ARBA00004496"/>
    </source>
</evidence>
<evidence type="ECO:0000256" key="6">
    <source>
        <dbReference type="ARBA" id="ARBA00022490"/>
    </source>
</evidence>
<dbReference type="PANTHER" id="PTHR44111">
    <property type="entry name" value="ELONGATOR COMPLEX PROTEIN 2"/>
    <property type="match status" value="1"/>
</dbReference>
<keyword evidence="7 11" id="KW-0853">WD repeat</keyword>
<feature type="repeat" description="WD" evidence="11">
    <location>
        <begin position="95"/>
        <end position="136"/>
    </location>
</feature>
<dbReference type="PRINTS" id="PR00320">
    <property type="entry name" value="GPROTEINBRPT"/>
</dbReference>
<dbReference type="AlphaFoldDB" id="A0A4Z0AB85"/>
<dbReference type="GO" id="GO:0033588">
    <property type="term" value="C:elongator holoenzyme complex"/>
    <property type="evidence" value="ECO:0007669"/>
    <property type="project" value="InterPro"/>
</dbReference>
<keyword evidence="10" id="KW-0539">Nucleus</keyword>
<dbReference type="SUPFAM" id="SSF50993">
    <property type="entry name" value="Peptidase/esterase 'gauge' domain"/>
    <property type="match status" value="1"/>
</dbReference>
<evidence type="ECO:0000256" key="8">
    <source>
        <dbReference type="ARBA" id="ARBA00022694"/>
    </source>
</evidence>
<comment type="caution">
    <text evidence="12">The sequence shown here is derived from an EMBL/GenBank/DDBJ whole genome shotgun (WGS) entry which is preliminary data.</text>
</comment>
<evidence type="ECO:0000313" key="12">
    <source>
        <dbReference type="EMBL" id="TFY83850.1"/>
    </source>
</evidence>
<dbReference type="GO" id="GO:0002098">
    <property type="term" value="P:tRNA wobble uridine modification"/>
    <property type="evidence" value="ECO:0007669"/>
    <property type="project" value="InterPro"/>
</dbReference>
<keyword evidence="8" id="KW-0819">tRNA processing</keyword>
<dbReference type="InterPro" id="IPR020472">
    <property type="entry name" value="WD40_PAC1"/>
</dbReference>
<dbReference type="GO" id="GO:0005634">
    <property type="term" value="C:nucleus"/>
    <property type="evidence" value="ECO:0007669"/>
    <property type="project" value="UniProtKB-SubCell"/>
</dbReference>
<feature type="repeat" description="WD" evidence="11">
    <location>
        <begin position="401"/>
        <end position="431"/>
    </location>
</feature>
<dbReference type="InterPro" id="IPR015943">
    <property type="entry name" value="WD40/YVTN_repeat-like_dom_sf"/>
</dbReference>
<dbReference type="InterPro" id="IPR037289">
    <property type="entry name" value="Elp2"/>
</dbReference>
<evidence type="ECO:0000256" key="4">
    <source>
        <dbReference type="ARBA" id="ARBA00005881"/>
    </source>
</evidence>
<dbReference type="OrthoDB" id="27911at2759"/>
<dbReference type="PROSITE" id="PS00678">
    <property type="entry name" value="WD_REPEATS_1"/>
    <property type="match status" value="2"/>
</dbReference>
<evidence type="ECO:0000256" key="1">
    <source>
        <dbReference type="ARBA" id="ARBA00004123"/>
    </source>
</evidence>
<comment type="subcellular location">
    <subcellularLocation>
        <location evidence="2">Cytoplasm</location>
    </subcellularLocation>
    <subcellularLocation>
        <location evidence="1">Nucleus</location>
    </subcellularLocation>
</comment>
<proteinExistence type="inferred from homology"/>
<dbReference type="Pfam" id="PF00400">
    <property type="entry name" value="WD40"/>
    <property type="match status" value="7"/>
</dbReference>
<keyword evidence="13" id="KW-1185">Reference proteome</keyword>
<dbReference type="Proteomes" id="UP000298061">
    <property type="component" value="Unassembled WGS sequence"/>
</dbReference>
<evidence type="ECO:0000256" key="9">
    <source>
        <dbReference type="ARBA" id="ARBA00022737"/>
    </source>
</evidence>
<dbReference type="InterPro" id="IPR019775">
    <property type="entry name" value="WD40_repeat_CS"/>
</dbReference>
<dbReference type="SUPFAM" id="SSF50978">
    <property type="entry name" value="WD40 repeat-like"/>
    <property type="match status" value="1"/>
</dbReference>
<evidence type="ECO:0000256" key="5">
    <source>
        <dbReference type="ARBA" id="ARBA00020267"/>
    </source>
</evidence>
<dbReference type="STRING" id="135208.A0A4Z0AB85"/>
<organism evidence="12 13">
    <name type="scientific">Hericium alpestre</name>
    <dbReference type="NCBI Taxonomy" id="135208"/>
    <lineage>
        <taxon>Eukaryota</taxon>
        <taxon>Fungi</taxon>
        <taxon>Dikarya</taxon>
        <taxon>Basidiomycota</taxon>
        <taxon>Agaricomycotina</taxon>
        <taxon>Agaricomycetes</taxon>
        <taxon>Russulales</taxon>
        <taxon>Hericiaceae</taxon>
        <taxon>Hericium</taxon>
    </lineage>
</organism>
<feature type="repeat" description="WD" evidence="11">
    <location>
        <begin position="610"/>
        <end position="644"/>
    </location>
</feature>
<dbReference type="SMART" id="SM00320">
    <property type="entry name" value="WD40"/>
    <property type="match status" value="10"/>
</dbReference>
<dbReference type="PROSITE" id="PS50294">
    <property type="entry name" value="WD_REPEATS_REGION"/>
    <property type="match status" value="5"/>
</dbReference>
<feature type="repeat" description="WD" evidence="11">
    <location>
        <begin position="294"/>
        <end position="329"/>
    </location>
</feature>
<evidence type="ECO:0000256" key="3">
    <source>
        <dbReference type="ARBA" id="ARBA00005043"/>
    </source>
</evidence>
<dbReference type="GO" id="GO:0005737">
    <property type="term" value="C:cytoplasm"/>
    <property type="evidence" value="ECO:0007669"/>
    <property type="project" value="UniProtKB-SubCell"/>
</dbReference>